<proteinExistence type="predicted"/>
<accession>A0A848D9J3</accession>
<comment type="caution">
    <text evidence="1">The sequence shown here is derived from an EMBL/GenBank/DDBJ whole genome shotgun (WGS) entry which is preliminary data.</text>
</comment>
<gene>
    <name evidence="1" type="ORF">GIS02_05810</name>
</gene>
<organism evidence="1 2">
    <name type="scientific">Candidatus Ethanoperedens thermophilum</name>
    <dbReference type="NCBI Taxonomy" id="2766897"/>
    <lineage>
        <taxon>Archaea</taxon>
        <taxon>Methanobacteriati</taxon>
        <taxon>Methanobacteriota</taxon>
        <taxon>Stenosarchaea group</taxon>
        <taxon>Methanomicrobia</taxon>
        <taxon>Methanosarcinales</taxon>
        <taxon>Methanosarcinales incertae sedis</taxon>
        <taxon>GOM Arc I cluster</taxon>
        <taxon>Candidatus Ethanoperedens</taxon>
    </lineage>
</organism>
<protein>
    <recommendedName>
        <fullName evidence="3">HEPN domain-containing protein</fullName>
    </recommendedName>
</protein>
<evidence type="ECO:0000313" key="2">
    <source>
        <dbReference type="Proteomes" id="UP000606580"/>
    </source>
</evidence>
<evidence type="ECO:0000313" key="1">
    <source>
        <dbReference type="EMBL" id="NMG83699.1"/>
    </source>
</evidence>
<sequence>MDMKLIIKRLAFAKYLIERGNQESVNSEPLSSIALLHYHDALELSFDLVLEDKGINTNKLSFMQYFDKVNEWLKSNGKDEISLRPSLVKLKDRRVNLKHKGLFPSKTDIEESKFTANNLFEELCKNVYGLDAQKISLVELIENQRVKAFIKEAINSYDSDQKKSIEKISLSFEFLLRDYEQSKRDSFFRSPFNFGKDMTFLGSFSMGLNRRDKLSEFIDKVKESIEAMQKAVKILAFGLDYKKYIKFRLLIPEPIWYIGSDMPEVSLSQNAKISKEDFNFCINFLIECSLKLQEFDFEISKKVNE</sequence>
<evidence type="ECO:0008006" key="3">
    <source>
        <dbReference type="Google" id="ProtNLM"/>
    </source>
</evidence>
<reference evidence="1" key="1">
    <citation type="journal article" date="2020" name="MBio">
        <title>'Candidatus Ethanoperedens,' a Thermophilic Genus of Archaea Mediating the Anaerobic Oxidation of Ethane.</title>
        <authorList>
            <person name="Hahn C.J."/>
            <person name="Laso-Perez R."/>
            <person name="Vulcano F."/>
            <person name="Vaziourakis K.M."/>
            <person name="Stokke R."/>
            <person name="Steen I.H."/>
            <person name="Teske A."/>
            <person name="Boetius A."/>
            <person name="Liebeke M."/>
            <person name="Amann R."/>
            <person name="Knittel K."/>
            <person name="Wegener G."/>
        </authorList>
    </citation>
    <scope>NUCLEOTIDE SEQUENCE</scope>
    <source>
        <strain evidence="1">GoM-Arc1-LC-WB58</strain>
    </source>
</reference>
<name>A0A848D9J3_9EURY</name>
<dbReference type="AlphaFoldDB" id="A0A848D9J3"/>
<dbReference type="EMBL" id="WNEG01000099">
    <property type="protein sequence ID" value="NMG83699.1"/>
    <property type="molecule type" value="Genomic_DNA"/>
</dbReference>
<dbReference type="Proteomes" id="UP000606580">
    <property type="component" value="Unassembled WGS sequence"/>
</dbReference>